<evidence type="ECO:0000256" key="1">
    <source>
        <dbReference type="RuleBase" id="RU362063"/>
    </source>
</evidence>
<keyword evidence="4" id="KW-1185">Reference proteome</keyword>
<organism evidence="3 4">
    <name type="scientific">Fodinibius salipaludis</name>
    <dbReference type="NCBI Taxonomy" id="2032627"/>
    <lineage>
        <taxon>Bacteria</taxon>
        <taxon>Pseudomonadati</taxon>
        <taxon>Balneolota</taxon>
        <taxon>Balneolia</taxon>
        <taxon>Balneolales</taxon>
        <taxon>Balneolaceae</taxon>
        <taxon>Fodinibius</taxon>
    </lineage>
</organism>
<dbReference type="Proteomes" id="UP000218831">
    <property type="component" value="Unassembled WGS sequence"/>
</dbReference>
<dbReference type="PANTHER" id="PTHR36307:SF1">
    <property type="entry name" value="FLAGELLA BASAL BODY P-RING FORMATION PROTEIN FLGA"/>
    <property type="match status" value="1"/>
</dbReference>
<comment type="subcellular location">
    <subcellularLocation>
        <location evidence="1">Periplasm</location>
    </subcellularLocation>
</comment>
<dbReference type="EMBL" id="NSKE01000004">
    <property type="protein sequence ID" value="PAU94602.1"/>
    <property type="molecule type" value="Genomic_DNA"/>
</dbReference>
<dbReference type="GO" id="GO:0044780">
    <property type="term" value="P:bacterial-type flagellum assembly"/>
    <property type="evidence" value="ECO:0007669"/>
    <property type="project" value="InterPro"/>
</dbReference>
<keyword evidence="3" id="KW-0282">Flagellum</keyword>
<dbReference type="Gene3D" id="2.30.30.760">
    <property type="match status" value="1"/>
</dbReference>
<reference evidence="3 4" key="1">
    <citation type="submission" date="2017-08" db="EMBL/GenBank/DDBJ databases">
        <title>Aliifodinibius alkalisoli sp. nov., isolated from saline alkaline soil.</title>
        <authorList>
            <person name="Liu D."/>
            <person name="Zhang G."/>
        </authorList>
    </citation>
    <scope>NUCLEOTIDE SEQUENCE [LARGE SCALE GENOMIC DNA]</scope>
    <source>
        <strain evidence="3 4">WN023</strain>
    </source>
</reference>
<dbReference type="Pfam" id="PF13144">
    <property type="entry name" value="ChapFlgA"/>
    <property type="match status" value="1"/>
</dbReference>
<dbReference type="InterPro" id="IPR017585">
    <property type="entry name" value="SAF_FlgA"/>
</dbReference>
<evidence type="ECO:0000259" key="2">
    <source>
        <dbReference type="Pfam" id="PF13144"/>
    </source>
</evidence>
<dbReference type="OrthoDB" id="1524566at2"/>
<evidence type="ECO:0000313" key="4">
    <source>
        <dbReference type="Proteomes" id="UP000218831"/>
    </source>
</evidence>
<dbReference type="AlphaFoldDB" id="A0A2A2GCU1"/>
<dbReference type="InterPro" id="IPR039246">
    <property type="entry name" value="Flagellar_FlgA"/>
</dbReference>
<comment type="similarity">
    <text evidence="1">Belongs to the FlgA family.</text>
</comment>
<name>A0A2A2GCU1_9BACT</name>
<dbReference type="CDD" id="cd11614">
    <property type="entry name" value="SAF_CpaB_FlgA_like"/>
    <property type="match status" value="1"/>
</dbReference>
<dbReference type="NCBIfam" id="TIGR03170">
    <property type="entry name" value="flgA_cterm"/>
    <property type="match status" value="1"/>
</dbReference>
<keyword evidence="3" id="KW-0969">Cilium</keyword>
<accession>A0A2A2GCU1</accession>
<keyword evidence="3" id="KW-0966">Cell projection</keyword>
<dbReference type="GO" id="GO:0042597">
    <property type="term" value="C:periplasmic space"/>
    <property type="evidence" value="ECO:0007669"/>
    <property type="project" value="UniProtKB-SubCell"/>
</dbReference>
<dbReference type="RefSeq" id="WP_095606143.1">
    <property type="nucleotide sequence ID" value="NZ_NSKE01000004.1"/>
</dbReference>
<keyword evidence="1" id="KW-0574">Periplasm</keyword>
<keyword evidence="1" id="KW-1005">Bacterial flagellum biogenesis</keyword>
<gene>
    <name evidence="3" type="primary">flgA</name>
    <name evidence="3" type="ORF">CK503_07355</name>
</gene>
<sequence length="242" mass="27773">MNLHARIIIISLLVFIGLGAIPARADIDMVVDDEMKSFIMKKAHKQLERHFATGEYRFDIQPRWIPNQLLQQSPGQVLSIQLSGQIRRYTNFEVVYNQRGNRKRAEVQLKVNAEQKLPVVTDRVRKGSKLEEEHLSYQWVSISQSGESYISRIEELIGKTLRRTLLSGQSIRKSYVSRDLIIKAGDEVSVFIKRRGIQVQVSGVAREDGAKGDRIKIFSNETNRKYVGEVLRPGVLQWKNTL</sequence>
<protein>
    <recommendedName>
        <fullName evidence="1">Flagella basal body P-ring formation protein FlgA</fullName>
    </recommendedName>
</protein>
<dbReference type="Gene3D" id="3.90.1210.10">
    <property type="entry name" value="Antifreeze-like/N-acetylneuraminic acid synthase C-terminal domain"/>
    <property type="match status" value="1"/>
</dbReference>
<evidence type="ECO:0000313" key="3">
    <source>
        <dbReference type="EMBL" id="PAU94602.1"/>
    </source>
</evidence>
<dbReference type="PANTHER" id="PTHR36307">
    <property type="entry name" value="FLAGELLA BASAL BODY P-RING FORMATION PROTEIN FLGA"/>
    <property type="match status" value="1"/>
</dbReference>
<proteinExistence type="inferred from homology"/>
<comment type="caution">
    <text evidence="3">The sequence shown here is derived from an EMBL/GenBank/DDBJ whole genome shotgun (WGS) entry which is preliminary data.</text>
</comment>
<comment type="function">
    <text evidence="1">Involved in the assembly process of the P-ring formation. It may associate with FlgF on the rod constituting a structure essential for the P-ring assembly or may act as a modulator protein for the P-ring assembly.</text>
</comment>
<feature type="domain" description="Flagella basal body P-ring formation protein FlgA SAF" evidence="2">
    <location>
        <begin position="117"/>
        <end position="235"/>
    </location>
</feature>